<sequence>MRVLSLVVSVRFRGATVSAESANVQGQERGRMRTGIVGAALAVLGGIAVATGLLPLADAVVLWDRVWPILLFVVAITIVTELAAEAGVFTAVAQQTARWGRGRAWALWLLVVLVAALSTVFLSLDTTAVLLTPVVIVLARHAGLDPLPFALTTVWMANAGSLLLPVSNLTNLLAQHAMGNPSPVQFATLLLIPAPVAMTVPMVVVFILSRRSLLVRYETGEVETIADPVLFWISAGVVVALIPMLVSGLPVWLPTCAAAVLLAAVFLVRNRSALRFGLVPWQLLLLAAGLFLFIEALQANGLGTLLARVSGDGDSPLALLRLSLTGMVGANAIDNLPAYLALEPVAGSPVRLAALLIGVNAGPLITPWASLATLLWHQRLTSFGAGISWWRYALLGAMVAPVTVVLATLALAATG</sequence>
<evidence type="ECO:0000256" key="5">
    <source>
        <dbReference type="ARBA" id="ARBA00022475"/>
    </source>
</evidence>
<reference evidence="12 13" key="1">
    <citation type="journal article" date="2004" name="Mol. Plant Microbe Interact.">
        <title>The genome sequence of the Gram-positive sugarcane pathogen Leifsonia xyli subsp. xyli.</title>
        <authorList>
            <person name="Monteiro-Vitorello C.B."/>
            <person name="Camargo L.E.A."/>
            <person name="Van Sluys M.A."/>
            <person name="Kitajima J.P."/>
            <person name="Truffi D."/>
            <person name="do Amaral A.M."/>
            <person name="Harakava R."/>
            <person name="de Oliveira J.C.F."/>
            <person name="Wood D."/>
            <person name="de Oliveira M.C."/>
            <person name="Miyaki C.Y."/>
            <person name="Takita M.A."/>
            <person name="da Silva A.C.R."/>
            <person name="Furlan L.R."/>
            <person name="Carraro D.M."/>
            <person name="Camarotte G."/>
            <person name="Almeida N.F. Jr."/>
            <person name="Carrer H."/>
            <person name="Coutinho L.L."/>
            <person name="El-Dorry H.A."/>
            <person name="Ferro M.I.T."/>
            <person name="Gagliardi P.R."/>
            <person name="Giglioti E."/>
            <person name="Goldman M.H.S."/>
            <person name="Goldman G.H."/>
            <person name="Kimura E.T."/>
            <person name="Ferro E.S."/>
            <person name="Kuramae E.E."/>
            <person name="Lemos E.G.M."/>
            <person name="Lemos M.V.F."/>
            <person name="Mauro S.M.Z."/>
            <person name="Machado M.A."/>
            <person name="Marino C.L."/>
            <person name="Menck C.F."/>
            <person name="Nunes L.R."/>
            <person name="Oliveira R.C."/>
            <person name="Pereira G.G."/>
            <person name="Siqueira W."/>
            <person name="de Souza A.A."/>
            <person name="Tsai S.M."/>
            <person name="Zanca A.S."/>
            <person name="Simpson A.J.G."/>
            <person name="Brumbley S.M."/>
            <person name="Setubal J.C."/>
        </authorList>
    </citation>
    <scope>NUCLEOTIDE SEQUENCE [LARGE SCALE GENOMIC DNA]</scope>
    <source>
        <strain evidence="12 13">CTCB07</strain>
    </source>
</reference>
<feature type="transmembrane region" description="Helical" evidence="10">
    <location>
        <begin position="389"/>
        <end position="413"/>
    </location>
</feature>
<organism evidence="12 13">
    <name type="scientific">Leifsonia xyli subsp. xyli (strain CTCB07)</name>
    <dbReference type="NCBI Taxonomy" id="281090"/>
    <lineage>
        <taxon>Bacteria</taxon>
        <taxon>Bacillati</taxon>
        <taxon>Actinomycetota</taxon>
        <taxon>Actinomycetes</taxon>
        <taxon>Micrococcales</taxon>
        <taxon>Microbacteriaceae</taxon>
        <taxon>Leifsonia</taxon>
    </lineage>
</organism>
<feature type="transmembrane region" description="Helical" evidence="10">
    <location>
        <begin position="252"/>
        <end position="269"/>
    </location>
</feature>
<dbReference type="PRINTS" id="PR00758">
    <property type="entry name" value="ARSENICPUMP"/>
</dbReference>
<dbReference type="EMBL" id="AE016822">
    <property type="protein sequence ID" value="AAT89161.1"/>
    <property type="molecule type" value="Genomic_DNA"/>
</dbReference>
<gene>
    <name evidence="12" type="primary">arsB</name>
    <name evidence="12" type="ordered locus">Lxx13260</name>
</gene>
<feature type="transmembrane region" description="Helical" evidence="10">
    <location>
        <begin position="281"/>
        <end position="299"/>
    </location>
</feature>
<evidence type="ECO:0000256" key="10">
    <source>
        <dbReference type="SAM" id="Phobius"/>
    </source>
</evidence>
<evidence type="ECO:0000256" key="3">
    <source>
        <dbReference type="ARBA" id="ARBA00009843"/>
    </source>
</evidence>
<dbReference type="PANTHER" id="PTHR43302:SF5">
    <property type="entry name" value="TRANSPORTER ARSB-RELATED"/>
    <property type="match status" value="1"/>
</dbReference>
<dbReference type="eggNOG" id="COG1055">
    <property type="taxonomic scope" value="Bacteria"/>
</dbReference>
<name>Q6AEN5_LEIXX</name>
<feature type="transmembrane region" description="Helical" evidence="10">
    <location>
        <begin position="229"/>
        <end position="246"/>
    </location>
</feature>
<evidence type="ECO:0000313" key="12">
    <source>
        <dbReference type="EMBL" id="AAT89161.1"/>
    </source>
</evidence>
<keyword evidence="7" id="KW-0059">Arsenical resistance</keyword>
<keyword evidence="8 10" id="KW-1133">Transmembrane helix</keyword>
<feature type="transmembrane region" description="Helical" evidence="10">
    <location>
        <begin position="319"/>
        <end position="340"/>
    </location>
</feature>
<evidence type="ECO:0000259" key="11">
    <source>
        <dbReference type="Pfam" id="PF03600"/>
    </source>
</evidence>
<keyword evidence="4" id="KW-0813">Transport</keyword>
<dbReference type="GO" id="GO:0046685">
    <property type="term" value="P:response to arsenic-containing substance"/>
    <property type="evidence" value="ECO:0007669"/>
    <property type="project" value="UniProtKB-KW"/>
</dbReference>
<evidence type="ECO:0000256" key="9">
    <source>
        <dbReference type="ARBA" id="ARBA00023136"/>
    </source>
</evidence>
<evidence type="ECO:0000256" key="8">
    <source>
        <dbReference type="ARBA" id="ARBA00022989"/>
    </source>
</evidence>
<comment type="similarity">
    <text evidence="3">Belongs to the CitM (TC 2.A.11) transporter family.</text>
</comment>
<dbReference type="GO" id="GO:0015105">
    <property type="term" value="F:arsenite transmembrane transporter activity"/>
    <property type="evidence" value="ECO:0007669"/>
    <property type="project" value="InterPro"/>
</dbReference>
<evidence type="ECO:0000256" key="2">
    <source>
        <dbReference type="ARBA" id="ARBA00006433"/>
    </source>
</evidence>
<evidence type="ECO:0000256" key="4">
    <source>
        <dbReference type="ARBA" id="ARBA00022448"/>
    </source>
</evidence>
<feature type="transmembrane region" description="Helical" evidence="10">
    <location>
        <begin position="352"/>
        <end position="377"/>
    </location>
</feature>
<comment type="similarity">
    <text evidence="2">Belongs to the ArsB family.</text>
</comment>
<dbReference type="STRING" id="281090.Lxx13260"/>
<keyword evidence="5" id="KW-1003">Cell membrane</keyword>
<feature type="transmembrane region" description="Helical" evidence="10">
    <location>
        <begin position="69"/>
        <end position="93"/>
    </location>
</feature>
<keyword evidence="13" id="KW-1185">Reference proteome</keyword>
<dbReference type="Pfam" id="PF03600">
    <property type="entry name" value="CitMHS"/>
    <property type="match status" value="1"/>
</dbReference>
<dbReference type="InterPro" id="IPR004680">
    <property type="entry name" value="Cit_transptr-like_dom"/>
</dbReference>
<dbReference type="PANTHER" id="PTHR43302">
    <property type="entry name" value="TRANSPORTER ARSB-RELATED"/>
    <property type="match status" value="1"/>
</dbReference>
<feature type="transmembrane region" description="Helical" evidence="10">
    <location>
        <begin position="105"/>
        <end position="138"/>
    </location>
</feature>
<protein>
    <submittedName>
        <fullName evidence="12">Arsenical pump membrane protein</fullName>
    </submittedName>
</protein>
<evidence type="ECO:0000313" key="13">
    <source>
        <dbReference type="Proteomes" id="UP000001306"/>
    </source>
</evidence>
<dbReference type="HOGENOM" id="CLU_043931_0_0_11"/>
<keyword evidence="9 10" id="KW-0472">Membrane</keyword>
<dbReference type="GO" id="GO:0005886">
    <property type="term" value="C:plasma membrane"/>
    <property type="evidence" value="ECO:0007669"/>
    <property type="project" value="UniProtKB-SubCell"/>
</dbReference>
<evidence type="ECO:0000256" key="7">
    <source>
        <dbReference type="ARBA" id="ARBA00022849"/>
    </source>
</evidence>
<comment type="subcellular location">
    <subcellularLocation>
        <location evidence="1">Cell membrane</location>
        <topology evidence="1">Multi-pass membrane protein</topology>
    </subcellularLocation>
</comment>
<dbReference type="Proteomes" id="UP000001306">
    <property type="component" value="Chromosome"/>
</dbReference>
<dbReference type="InterPro" id="IPR000802">
    <property type="entry name" value="Arsenical_pump_ArsB"/>
</dbReference>
<feature type="domain" description="Citrate transporter-like" evidence="11">
    <location>
        <begin position="40"/>
        <end position="369"/>
    </location>
</feature>
<dbReference type="KEGG" id="lxx:Lxx13260"/>
<proteinExistence type="inferred from homology"/>
<dbReference type="AlphaFoldDB" id="Q6AEN5"/>
<feature type="transmembrane region" description="Helical" evidence="10">
    <location>
        <begin position="186"/>
        <end position="208"/>
    </location>
</feature>
<evidence type="ECO:0000256" key="1">
    <source>
        <dbReference type="ARBA" id="ARBA00004651"/>
    </source>
</evidence>
<feature type="transmembrane region" description="Helical" evidence="10">
    <location>
        <begin position="35"/>
        <end position="57"/>
    </location>
</feature>
<keyword evidence="6 10" id="KW-0812">Transmembrane</keyword>
<accession>Q6AEN5</accession>
<evidence type="ECO:0000256" key="6">
    <source>
        <dbReference type="ARBA" id="ARBA00022692"/>
    </source>
</evidence>